<dbReference type="SUPFAM" id="SSF161098">
    <property type="entry name" value="MetI-like"/>
    <property type="match status" value="1"/>
</dbReference>
<feature type="transmembrane region" description="Helical" evidence="7">
    <location>
        <begin position="12"/>
        <end position="29"/>
    </location>
</feature>
<sequence>MTSRYGKRLRSIIIGVIIISFFPTLFFGVEQQKSMKPWEYMLGGRAYSLFPDIFEKFLYSMTILVAALLFGLFLALTITFISTLLPRSLQKIIYGFYTMLEALPDLFIIIVLQVSVVAIYKKTGLLIGNVSNVYDSKIYFFPILTLSILPAIQLFKITYLLLNEEMNKPYVNVARSLGHSNVYITINHVFRNVLASLFHYSRTIFVFMLSNLFILEYVFNLHGIMTIMLNTKGIAFIITVLFVAIPFSLLFEWIERYTQRLNVHREEEAA</sequence>
<dbReference type="RefSeq" id="WP_066394854.1">
    <property type="nucleotide sequence ID" value="NZ_CP015378.1"/>
</dbReference>
<keyword evidence="2" id="KW-0813">Transport</keyword>
<feature type="transmembrane region" description="Helical" evidence="7">
    <location>
        <begin position="234"/>
        <end position="254"/>
    </location>
</feature>
<reference evidence="9 10" key="1">
    <citation type="submission" date="2016-04" db="EMBL/GenBank/DDBJ databases">
        <title>Complete genome sequence of Fictibacillus phosphorivorans G25-29, a strain toxic to nematodes.</title>
        <authorList>
            <person name="Zheng Z."/>
        </authorList>
    </citation>
    <scope>NUCLEOTIDE SEQUENCE [LARGE SCALE GENOMIC DNA]</scope>
    <source>
        <strain evidence="9 10">G25-29</strain>
    </source>
</reference>
<evidence type="ECO:0000313" key="9">
    <source>
        <dbReference type="EMBL" id="ANC77357.1"/>
    </source>
</evidence>
<keyword evidence="4 7" id="KW-0812">Transmembrane</keyword>
<dbReference type="KEGG" id="fpn:ABE65_011305"/>
<dbReference type="Gene3D" id="1.10.3720.10">
    <property type="entry name" value="MetI-like"/>
    <property type="match status" value="1"/>
</dbReference>
<evidence type="ECO:0000313" key="10">
    <source>
        <dbReference type="Proteomes" id="UP000076623"/>
    </source>
</evidence>
<dbReference type="GO" id="GO:0055085">
    <property type="term" value="P:transmembrane transport"/>
    <property type="evidence" value="ECO:0007669"/>
    <property type="project" value="InterPro"/>
</dbReference>
<feature type="transmembrane region" description="Helical" evidence="7">
    <location>
        <begin position="140"/>
        <end position="162"/>
    </location>
</feature>
<dbReference type="Proteomes" id="UP000076623">
    <property type="component" value="Chromosome"/>
</dbReference>
<dbReference type="STRING" id="1221500.ABE65_011305"/>
<evidence type="ECO:0000259" key="8">
    <source>
        <dbReference type="Pfam" id="PF00528"/>
    </source>
</evidence>
<keyword evidence="5 7" id="KW-1133">Transmembrane helix</keyword>
<dbReference type="Pfam" id="PF00528">
    <property type="entry name" value="BPD_transp_1"/>
    <property type="match status" value="1"/>
</dbReference>
<evidence type="ECO:0000256" key="6">
    <source>
        <dbReference type="ARBA" id="ARBA00023136"/>
    </source>
</evidence>
<keyword evidence="6 7" id="KW-0472">Membrane</keyword>
<feature type="transmembrane region" description="Helical" evidence="7">
    <location>
        <begin position="102"/>
        <end position="120"/>
    </location>
</feature>
<dbReference type="CDD" id="cd06261">
    <property type="entry name" value="TM_PBP2"/>
    <property type="match status" value="1"/>
</dbReference>
<feature type="transmembrane region" description="Helical" evidence="7">
    <location>
        <begin position="204"/>
        <end position="228"/>
    </location>
</feature>
<keyword evidence="10" id="KW-1185">Reference proteome</keyword>
<feature type="domain" description="ABC transmembrane type-1" evidence="8">
    <location>
        <begin position="68"/>
        <end position="257"/>
    </location>
</feature>
<dbReference type="EMBL" id="CP015378">
    <property type="protein sequence ID" value="ANC77357.1"/>
    <property type="molecule type" value="Genomic_DNA"/>
</dbReference>
<dbReference type="GO" id="GO:0005886">
    <property type="term" value="C:plasma membrane"/>
    <property type="evidence" value="ECO:0007669"/>
    <property type="project" value="UniProtKB-SubCell"/>
</dbReference>
<organism evidence="9 10">
    <name type="scientific">Fictibacillus phosphorivorans</name>
    <dbReference type="NCBI Taxonomy" id="1221500"/>
    <lineage>
        <taxon>Bacteria</taxon>
        <taxon>Bacillati</taxon>
        <taxon>Bacillota</taxon>
        <taxon>Bacilli</taxon>
        <taxon>Bacillales</taxon>
        <taxon>Fictibacillaceae</taxon>
        <taxon>Fictibacillus</taxon>
    </lineage>
</organism>
<dbReference type="PANTHER" id="PTHR30465:SF44">
    <property type="entry name" value="ABC-TYPE DIPEPTIDE_OLIGOPEPTIDE TRANSPORT SYSTEM, PERMEASE COMPONENT"/>
    <property type="match status" value="1"/>
</dbReference>
<name>A0A160IMW0_9BACL</name>
<evidence type="ECO:0000256" key="2">
    <source>
        <dbReference type="ARBA" id="ARBA00022448"/>
    </source>
</evidence>
<comment type="subcellular location">
    <subcellularLocation>
        <location evidence="1">Cell membrane</location>
        <topology evidence="1">Multi-pass membrane protein</topology>
    </subcellularLocation>
</comment>
<evidence type="ECO:0000256" key="5">
    <source>
        <dbReference type="ARBA" id="ARBA00022989"/>
    </source>
</evidence>
<protein>
    <recommendedName>
        <fullName evidence="8">ABC transmembrane type-1 domain-containing protein</fullName>
    </recommendedName>
</protein>
<dbReference type="InterPro" id="IPR035906">
    <property type="entry name" value="MetI-like_sf"/>
</dbReference>
<evidence type="ECO:0000256" key="7">
    <source>
        <dbReference type="SAM" id="Phobius"/>
    </source>
</evidence>
<feature type="transmembrane region" description="Helical" evidence="7">
    <location>
        <begin position="57"/>
        <end position="81"/>
    </location>
</feature>
<gene>
    <name evidence="9" type="ORF">ABE65_011305</name>
</gene>
<dbReference type="AlphaFoldDB" id="A0A160IMW0"/>
<dbReference type="InterPro" id="IPR000515">
    <property type="entry name" value="MetI-like"/>
</dbReference>
<dbReference type="PANTHER" id="PTHR30465">
    <property type="entry name" value="INNER MEMBRANE ABC TRANSPORTER"/>
    <property type="match status" value="1"/>
</dbReference>
<keyword evidence="3" id="KW-1003">Cell membrane</keyword>
<evidence type="ECO:0000256" key="1">
    <source>
        <dbReference type="ARBA" id="ARBA00004651"/>
    </source>
</evidence>
<accession>A0A160IMW0</accession>
<evidence type="ECO:0000256" key="4">
    <source>
        <dbReference type="ARBA" id="ARBA00022692"/>
    </source>
</evidence>
<proteinExistence type="predicted"/>
<evidence type="ECO:0000256" key="3">
    <source>
        <dbReference type="ARBA" id="ARBA00022475"/>
    </source>
</evidence>